<feature type="compositionally biased region" description="Basic and acidic residues" evidence="1">
    <location>
        <begin position="127"/>
        <end position="136"/>
    </location>
</feature>
<proteinExistence type="predicted"/>
<evidence type="ECO:0000313" key="2">
    <source>
        <dbReference type="EMBL" id="MBK1825966.1"/>
    </source>
</evidence>
<dbReference type="PROSITE" id="PS51257">
    <property type="entry name" value="PROKAR_LIPOPROTEIN"/>
    <property type="match status" value="1"/>
</dbReference>
<comment type="caution">
    <text evidence="2">The sequence shown here is derived from an EMBL/GenBank/DDBJ whole genome shotgun (WGS) entry which is preliminary data.</text>
</comment>
<name>A0A934RC92_9BACT</name>
<evidence type="ECO:0008006" key="4">
    <source>
        <dbReference type="Google" id="ProtNLM"/>
    </source>
</evidence>
<organism evidence="2 3">
    <name type="scientific">Haloferula rosea</name>
    <dbReference type="NCBI Taxonomy" id="490093"/>
    <lineage>
        <taxon>Bacteria</taxon>
        <taxon>Pseudomonadati</taxon>
        <taxon>Verrucomicrobiota</taxon>
        <taxon>Verrucomicrobiia</taxon>
        <taxon>Verrucomicrobiales</taxon>
        <taxon>Verrucomicrobiaceae</taxon>
        <taxon>Haloferula</taxon>
    </lineage>
</organism>
<protein>
    <recommendedName>
        <fullName evidence="4">Lipoprotein</fullName>
    </recommendedName>
</protein>
<dbReference type="Proteomes" id="UP000658278">
    <property type="component" value="Unassembled WGS sequence"/>
</dbReference>
<dbReference type="RefSeq" id="WP_200276174.1">
    <property type="nucleotide sequence ID" value="NZ_JAENII010000002.1"/>
</dbReference>
<gene>
    <name evidence="2" type="ORF">JIN81_02965</name>
</gene>
<sequence>MKAASLLSTAALAALVASCTPYDETPPPTPGPDVAQNDPNAKPPGEGTEADPSIAGGTGTATDTPTPTAPPRTDDPTPPKPDPKPSMQVARPVPGKPGFVFSPFNNKLIDVKGIPSGTLVQDPTYPPEEKKYFRVP</sequence>
<feature type="compositionally biased region" description="Basic and acidic residues" evidence="1">
    <location>
        <begin position="72"/>
        <end position="83"/>
    </location>
</feature>
<keyword evidence="3" id="KW-1185">Reference proteome</keyword>
<reference evidence="2" key="1">
    <citation type="submission" date="2021-01" db="EMBL/GenBank/DDBJ databases">
        <title>Modified the classification status of verrucomicrobia.</title>
        <authorList>
            <person name="Feng X."/>
        </authorList>
    </citation>
    <scope>NUCLEOTIDE SEQUENCE</scope>
    <source>
        <strain evidence="2">KCTC 22201</strain>
    </source>
</reference>
<feature type="region of interest" description="Disordered" evidence="1">
    <location>
        <begin position="20"/>
        <end position="98"/>
    </location>
</feature>
<dbReference type="EMBL" id="JAENII010000002">
    <property type="protein sequence ID" value="MBK1825966.1"/>
    <property type="molecule type" value="Genomic_DNA"/>
</dbReference>
<accession>A0A934RC92</accession>
<dbReference type="AlphaFoldDB" id="A0A934RC92"/>
<evidence type="ECO:0000313" key="3">
    <source>
        <dbReference type="Proteomes" id="UP000658278"/>
    </source>
</evidence>
<evidence type="ECO:0000256" key="1">
    <source>
        <dbReference type="SAM" id="MobiDB-lite"/>
    </source>
</evidence>
<feature type="region of interest" description="Disordered" evidence="1">
    <location>
        <begin position="114"/>
        <end position="136"/>
    </location>
</feature>